<dbReference type="Proteomes" id="UP000801864">
    <property type="component" value="Unassembled WGS sequence"/>
</dbReference>
<gene>
    <name evidence="1" type="ORF">CFAM422_000443</name>
</gene>
<evidence type="ECO:0000313" key="2">
    <source>
        <dbReference type="Proteomes" id="UP000801864"/>
    </source>
</evidence>
<dbReference type="AlphaFoldDB" id="A0A9P5CGZ6"/>
<proteinExistence type="predicted"/>
<organism evidence="1 2">
    <name type="scientific">Trichoderma lentiforme</name>
    <dbReference type="NCBI Taxonomy" id="1567552"/>
    <lineage>
        <taxon>Eukaryota</taxon>
        <taxon>Fungi</taxon>
        <taxon>Dikarya</taxon>
        <taxon>Ascomycota</taxon>
        <taxon>Pezizomycotina</taxon>
        <taxon>Sordariomycetes</taxon>
        <taxon>Hypocreomycetidae</taxon>
        <taxon>Hypocreales</taxon>
        <taxon>Hypocreaceae</taxon>
        <taxon>Trichoderma</taxon>
    </lineage>
</organism>
<protein>
    <submittedName>
        <fullName evidence="1">Uncharacterized protein</fullName>
    </submittedName>
</protein>
<accession>A0A9P5CGZ6</accession>
<evidence type="ECO:0000313" key="1">
    <source>
        <dbReference type="EMBL" id="KAF3077310.1"/>
    </source>
</evidence>
<dbReference type="EMBL" id="QLNT01000001">
    <property type="protein sequence ID" value="KAF3077310.1"/>
    <property type="molecule type" value="Genomic_DNA"/>
</dbReference>
<reference evidence="1 2" key="1">
    <citation type="submission" date="2018-06" db="EMBL/GenBank/DDBJ databases">
        <title>Genome analysis of cellulolytic fungus Trichoderma lentiforme CFAM-422.</title>
        <authorList>
            <person name="Steindorff A.S."/>
            <person name="Formighieri E.F."/>
            <person name="Midorikawa G.E.O."/>
            <person name="Tamietti M.S."/>
            <person name="Ramos E.Z."/>
            <person name="Silva A.S."/>
            <person name="Bon E.P.S."/>
            <person name="Mendes T.D."/>
            <person name="Damaso M.C.T."/>
            <person name="Favaro L.C.L."/>
        </authorList>
    </citation>
    <scope>NUCLEOTIDE SEQUENCE [LARGE SCALE GENOMIC DNA]</scope>
    <source>
        <strain evidence="1 2">CFAM-422</strain>
    </source>
</reference>
<comment type="caution">
    <text evidence="1">The sequence shown here is derived from an EMBL/GenBank/DDBJ whole genome shotgun (WGS) entry which is preliminary data.</text>
</comment>
<name>A0A9P5CGZ6_9HYPO</name>
<keyword evidence="2" id="KW-1185">Reference proteome</keyword>
<sequence length="80" mass="8407">MDAIQHSGAGLVLVATRPGLAEALGCVAGPVQWLPTPRPDQRGGSLSMGDGPERWVQSVHVQTVGMGPLRDHDMNRGGRP</sequence>